<dbReference type="EMBL" id="JAHESC010000022">
    <property type="protein sequence ID" value="MBT1688004.1"/>
    <property type="molecule type" value="Genomic_DNA"/>
</dbReference>
<protein>
    <submittedName>
        <fullName evidence="2">DUF3578 domain-containing protein</fullName>
    </submittedName>
</protein>
<organism evidence="2 3">
    <name type="scientific">Dawidia soli</name>
    <dbReference type="NCBI Taxonomy" id="2782352"/>
    <lineage>
        <taxon>Bacteria</taxon>
        <taxon>Pseudomonadati</taxon>
        <taxon>Bacteroidota</taxon>
        <taxon>Cytophagia</taxon>
        <taxon>Cytophagales</taxon>
        <taxon>Chryseotaleaceae</taxon>
        <taxon>Dawidia</taxon>
    </lineage>
</organism>
<dbReference type="RefSeq" id="WP_254091233.1">
    <property type="nucleotide sequence ID" value="NZ_JAHESC010000022.1"/>
</dbReference>
<dbReference type="Gene3D" id="3.30.920.90">
    <property type="match status" value="1"/>
</dbReference>
<feature type="domain" description="AAA+ ATPase" evidence="1">
    <location>
        <begin position="189"/>
        <end position="353"/>
    </location>
</feature>
<dbReference type="CDD" id="cd00009">
    <property type="entry name" value="AAA"/>
    <property type="match status" value="1"/>
</dbReference>
<dbReference type="PANTHER" id="PTHR37291:SF1">
    <property type="entry name" value="TYPE IV METHYL-DIRECTED RESTRICTION ENZYME ECOKMCRB SUBUNIT"/>
    <property type="match status" value="1"/>
</dbReference>
<dbReference type="InterPro" id="IPR027417">
    <property type="entry name" value="P-loop_NTPase"/>
</dbReference>
<dbReference type="Pfam" id="PF12102">
    <property type="entry name" value="MrcB_N"/>
    <property type="match status" value="1"/>
</dbReference>
<proteinExistence type="predicted"/>
<sequence>MLRQFLEQAQTKDLTTTNYPKEHRGLRLHVSFGKGNQAKVPWVAFTDEDNTIQNGIYPTFLYYRRVKKLALAYGVSDPNAPPQSWPNTQARPTILSWFKENLNETPDKYGASLVKAVYDTDKPLDFSQINADLDSLLKEYKDLPEVSALHEATSMYEIEHEDIAFRDEVYHEIFLESKQVDDIIHLLRRKKNLILQGPPGVGKTFVAKRLAYLLMNRKNNRFIETIQFHQSYSYEDFVQGYRPLGAGGFTLKNGVFYEFCRRAQEDPENEYVFIIDEINRGNLGKIFGELMMLLEHDKRGAAFAVPLIYAANSSERFYIPANLYVIGTMNTADRSLALVDFALRRRFAFVSLEPSYSDRFIAVLRGNSLPEDFIHSLVRKLDEVNHMITTDVTLGSGFLIGHAYFTDLEQPLVPTYRSIIENEIKPLLQEYWFDDVAKVNKAIEILMS</sequence>
<evidence type="ECO:0000313" key="2">
    <source>
        <dbReference type="EMBL" id="MBT1688004.1"/>
    </source>
</evidence>
<dbReference type="GO" id="GO:0016887">
    <property type="term" value="F:ATP hydrolysis activity"/>
    <property type="evidence" value="ECO:0007669"/>
    <property type="project" value="InterPro"/>
</dbReference>
<gene>
    <name evidence="2" type="ORF">KK078_15650</name>
</gene>
<dbReference type="PANTHER" id="PTHR37291">
    <property type="entry name" value="5-METHYLCYTOSINE-SPECIFIC RESTRICTION ENZYME B"/>
    <property type="match status" value="1"/>
</dbReference>
<reference evidence="2 3" key="1">
    <citation type="submission" date="2021-05" db="EMBL/GenBank/DDBJ databases">
        <title>A Polyphasic approach of four new species of the genus Ohtaekwangia: Ohtaekwangia histidinii sp. nov., Ohtaekwangia cretensis sp. nov., Ohtaekwangia indiensis sp. nov., Ohtaekwangia reichenbachii sp. nov. from diverse environment.</title>
        <authorList>
            <person name="Octaviana S."/>
        </authorList>
    </citation>
    <scope>NUCLEOTIDE SEQUENCE [LARGE SCALE GENOMIC DNA]</scope>
    <source>
        <strain evidence="2 3">PWU37</strain>
    </source>
</reference>
<name>A0AAP2DA03_9BACT</name>
<dbReference type="InterPro" id="IPR052934">
    <property type="entry name" value="Methyl-DNA_Rec/Restrict_Enz"/>
</dbReference>
<dbReference type="InterPro" id="IPR011704">
    <property type="entry name" value="ATPase_dyneun-rel_AAA"/>
</dbReference>
<comment type="caution">
    <text evidence="2">The sequence shown here is derived from an EMBL/GenBank/DDBJ whole genome shotgun (WGS) entry which is preliminary data.</text>
</comment>
<dbReference type="SUPFAM" id="SSF52540">
    <property type="entry name" value="P-loop containing nucleoside triphosphate hydrolases"/>
    <property type="match status" value="1"/>
</dbReference>
<dbReference type="Pfam" id="PF07728">
    <property type="entry name" value="AAA_5"/>
    <property type="match status" value="1"/>
</dbReference>
<accession>A0AAP2DA03</accession>
<evidence type="ECO:0000259" key="1">
    <source>
        <dbReference type="SMART" id="SM00382"/>
    </source>
</evidence>
<dbReference type="Gene3D" id="3.40.50.300">
    <property type="entry name" value="P-loop containing nucleotide triphosphate hydrolases"/>
    <property type="match status" value="1"/>
</dbReference>
<evidence type="ECO:0000313" key="3">
    <source>
        <dbReference type="Proteomes" id="UP001319180"/>
    </source>
</evidence>
<dbReference type="InterPro" id="IPR021961">
    <property type="entry name" value="McrB_DNA-bd"/>
</dbReference>
<dbReference type="GO" id="GO:0005524">
    <property type="term" value="F:ATP binding"/>
    <property type="evidence" value="ECO:0007669"/>
    <property type="project" value="InterPro"/>
</dbReference>
<dbReference type="Proteomes" id="UP001319180">
    <property type="component" value="Unassembled WGS sequence"/>
</dbReference>
<keyword evidence="3" id="KW-1185">Reference proteome</keyword>
<dbReference type="AlphaFoldDB" id="A0AAP2DA03"/>
<dbReference type="InterPro" id="IPR003593">
    <property type="entry name" value="AAA+_ATPase"/>
</dbReference>
<dbReference type="SMART" id="SM00382">
    <property type="entry name" value="AAA"/>
    <property type="match status" value="1"/>
</dbReference>